<evidence type="ECO:0000256" key="5">
    <source>
        <dbReference type="ARBA" id="ARBA00022741"/>
    </source>
</evidence>
<feature type="domain" description="Histidine kinase" evidence="10">
    <location>
        <begin position="233"/>
        <end position="430"/>
    </location>
</feature>
<keyword evidence="9" id="KW-1133">Transmembrane helix</keyword>
<evidence type="ECO:0000256" key="3">
    <source>
        <dbReference type="ARBA" id="ARBA00022553"/>
    </source>
</evidence>
<dbReference type="SUPFAM" id="SSF55874">
    <property type="entry name" value="ATPase domain of HSP90 chaperone/DNA topoisomerase II/histidine kinase"/>
    <property type="match status" value="1"/>
</dbReference>
<feature type="transmembrane region" description="Helical" evidence="9">
    <location>
        <begin position="12"/>
        <end position="34"/>
    </location>
</feature>
<dbReference type="AlphaFoldDB" id="A0A8I0MXX2"/>
<dbReference type="GO" id="GO:0005524">
    <property type="term" value="F:ATP binding"/>
    <property type="evidence" value="ECO:0007669"/>
    <property type="project" value="UniProtKB-KW"/>
</dbReference>
<dbReference type="PANTHER" id="PTHR43065:SF10">
    <property type="entry name" value="PEROXIDE STRESS-ACTIVATED HISTIDINE KINASE MAK3"/>
    <property type="match status" value="1"/>
</dbReference>
<evidence type="ECO:0000256" key="4">
    <source>
        <dbReference type="ARBA" id="ARBA00022679"/>
    </source>
</evidence>
<dbReference type="InterPro" id="IPR004358">
    <property type="entry name" value="Sig_transdc_His_kin-like_C"/>
</dbReference>
<comment type="caution">
    <text evidence="11">The sequence shown here is derived from an EMBL/GenBank/DDBJ whole genome shotgun (WGS) entry which is preliminary data.</text>
</comment>
<keyword evidence="8" id="KW-0902">Two-component regulatory system</keyword>
<evidence type="ECO:0000256" key="6">
    <source>
        <dbReference type="ARBA" id="ARBA00022777"/>
    </source>
</evidence>
<dbReference type="InterPro" id="IPR003594">
    <property type="entry name" value="HATPase_dom"/>
</dbReference>
<dbReference type="InterPro" id="IPR036097">
    <property type="entry name" value="HisK_dim/P_sf"/>
</dbReference>
<dbReference type="CDD" id="cd00075">
    <property type="entry name" value="HATPase"/>
    <property type="match status" value="1"/>
</dbReference>
<dbReference type="GO" id="GO:0000155">
    <property type="term" value="F:phosphorelay sensor kinase activity"/>
    <property type="evidence" value="ECO:0007669"/>
    <property type="project" value="InterPro"/>
</dbReference>
<keyword evidence="7" id="KW-0067">ATP-binding</keyword>
<evidence type="ECO:0000313" key="12">
    <source>
        <dbReference type="Proteomes" id="UP000660708"/>
    </source>
</evidence>
<protein>
    <recommendedName>
        <fullName evidence="2">histidine kinase</fullName>
        <ecNumber evidence="2">2.7.13.3</ecNumber>
    </recommendedName>
</protein>
<dbReference type="EC" id="2.7.13.3" evidence="2"/>
<evidence type="ECO:0000256" key="2">
    <source>
        <dbReference type="ARBA" id="ARBA00012438"/>
    </source>
</evidence>
<dbReference type="CDD" id="cd00082">
    <property type="entry name" value="HisKA"/>
    <property type="match status" value="1"/>
</dbReference>
<dbReference type="SMART" id="SM00387">
    <property type="entry name" value="HATPase_c"/>
    <property type="match status" value="1"/>
</dbReference>
<dbReference type="PROSITE" id="PS50109">
    <property type="entry name" value="HIS_KIN"/>
    <property type="match status" value="1"/>
</dbReference>
<comment type="catalytic activity">
    <reaction evidence="1">
        <text>ATP + protein L-histidine = ADP + protein N-phospho-L-histidine.</text>
        <dbReference type="EC" id="2.7.13.3"/>
    </reaction>
</comment>
<dbReference type="InterPro" id="IPR003661">
    <property type="entry name" value="HisK_dim/P_dom"/>
</dbReference>
<keyword evidence="6" id="KW-0418">Kinase</keyword>
<keyword evidence="5" id="KW-0547">Nucleotide-binding</keyword>
<accession>A0A8I0MXX2</accession>
<keyword evidence="9" id="KW-0472">Membrane</keyword>
<dbReference type="SUPFAM" id="SSF47384">
    <property type="entry name" value="Homodimeric domain of signal transducing histidine kinase"/>
    <property type="match status" value="1"/>
</dbReference>
<evidence type="ECO:0000256" key="9">
    <source>
        <dbReference type="SAM" id="Phobius"/>
    </source>
</evidence>
<keyword evidence="4" id="KW-0808">Transferase</keyword>
<keyword evidence="12" id="KW-1185">Reference proteome</keyword>
<keyword evidence="3" id="KW-0597">Phosphoprotein</keyword>
<dbReference type="Pfam" id="PF02518">
    <property type="entry name" value="HATPase_c"/>
    <property type="match status" value="1"/>
</dbReference>
<gene>
    <name evidence="11" type="ORF">PPEP_a3168</name>
</gene>
<dbReference type="EMBL" id="AQHF01000030">
    <property type="protein sequence ID" value="MBE0348067.1"/>
    <property type="molecule type" value="Genomic_DNA"/>
</dbReference>
<dbReference type="InterPro" id="IPR005467">
    <property type="entry name" value="His_kinase_dom"/>
</dbReference>
<dbReference type="PANTHER" id="PTHR43065">
    <property type="entry name" value="SENSOR HISTIDINE KINASE"/>
    <property type="match status" value="1"/>
</dbReference>
<dbReference type="Gene3D" id="1.10.287.130">
    <property type="match status" value="1"/>
</dbReference>
<reference evidence="11 12" key="1">
    <citation type="submission" date="2015-06" db="EMBL/GenBank/DDBJ databases">
        <title>Genome sequence of Pseudoalteromonas peptidolytica.</title>
        <authorList>
            <person name="Xie B.-B."/>
            <person name="Rong J.-C."/>
            <person name="Qin Q.-L."/>
            <person name="Zhang Y.-Z."/>
        </authorList>
    </citation>
    <scope>NUCLEOTIDE SEQUENCE [LARGE SCALE GENOMIC DNA]</scope>
    <source>
        <strain evidence="11 12">F12-50-A1</strain>
    </source>
</reference>
<sequence>MAIIKEPLAGYFIVKFILLVAVEVFGVAALSWHLDINLPTALSTSTALIITSFLIMQGLLFRQLYMRCKHSFERCSYQAEAWLKRDFSLRAKPTFSTGVVAHLHQQLNGVSEMLQSEKTDEDVQSFLVAELISVLNTPIFIFDQRMQLCFGNDECVELFQKPWQTLRYSPPEAIGLTPEPNWHFIDPERNKRWQVRHSTFTRQNSSYHLVACIDIHQALRDQELQAWQRLIRVISHEIRNSLTPVSAILERLQTRAKDPRDNEAFNIVLERCFHLQDFIHKYSQLNQPIKVDLRRISGLELSQSIQSFFPEVQWQVELSPAYFHVDPTLINQVLINIVKNAIEASSAHATITLKIYTKDNMAYFEVIDEGNGVANSDNLFVPFYSTKQAGEGIGLYISRYFVEQMSGTINLTNRQDKTGAICQLSFPVLIN</sequence>
<proteinExistence type="predicted"/>
<evidence type="ECO:0000256" key="7">
    <source>
        <dbReference type="ARBA" id="ARBA00022840"/>
    </source>
</evidence>
<dbReference type="RefSeq" id="WP_147390088.1">
    <property type="nucleotide sequence ID" value="NZ_AQHF01000030.1"/>
</dbReference>
<dbReference type="PRINTS" id="PR00344">
    <property type="entry name" value="BCTRLSENSOR"/>
</dbReference>
<feature type="transmembrane region" description="Helical" evidence="9">
    <location>
        <begin position="40"/>
        <end position="61"/>
    </location>
</feature>
<evidence type="ECO:0000313" key="11">
    <source>
        <dbReference type="EMBL" id="MBE0348067.1"/>
    </source>
</evidence>
<evidence type="ECO:0000256" key="1">
    <source>
        <dbReference type="ARBA" id="ARBA00000085"/>
    </source>
</evidence>
<evidence type="ECO:0000256" key="8">
    <source>
        <dbReference type="ARBA" id="ARBA00023012"/>
    </source>
</evidence>
<dbReference type="InterPro" id="IPR036890">
    <property type="entry name" value="HATPase_C_sf"/>
</dbReference>
<keyword evidence="9" id="KW-0812">Transmembrane</keyword>
<dbReference type="Proteomes" id="UP000660708">
    <property type="component" value="Unassembled WGS sequence"/>
</dbReference>
<evidence type="ECO:0000259" key="10">
    <source>
        <dbReference type="PROSITE" id="PS50109"/>
    </source>
</evidence>
<organism evidence="11 12">
    <name type="scientific">Pseudoalteromonas peptidolytica F12-50-A1</name>
    <dbReference type="NCBI Taxonomy" id="1315280"/>
    <lineage>
        <taxon>Bacteria</taxon>
        <taxon>Pseudomonadati</taxon>
        <taxon>Pseudomonadota</taxon>
        <taxon>Gammaproteobacteria</taxon>
        <taxon>Alteromonadales</taxon>
        <taxon>Pseudoalteromonadaceae</taxon>
        <taxon>Pseudoalteromonas</taxon>
    </lineage>
</organism>
<name>A0A8I0MXX2_9GAMM</name>
<dbReference type="Gene3D" id="3.30.565.10">
    <property type="entry name" value="Histidine kinase-like ATPase, C-terminal domain"/>
    <property type="match status" value="1"/>
</dbReference>